<dbReference type="PATRIC" id="fig|1217703.3.peg.2900"/>
<dbReference type="AlphaFoldDB" id="N9MQN1"/>
<feature type="transmembrane region" description="Helical" evidence="1">
    <location>
        <begin position="97"/>
        <end position="120"/>
    </location>
</feature>
<dbReference type="HOGENOM" id="CLU_938848_0_0_6"/>
<organism evidence="2 3">
    <name type="scientific">Acinetobacter dispersus</name>
    <dbReference type="NCBI Taxonomy" id="70348"/>
    <lineage>
        <taxon>Bacteria</taxon>
        <taxon>Pseudomonadati</taxon>
        <taxon>Pseudomonadota</taxon>
        <taxon>Gammaproteobacteria</taxon>
        <taxon>Moraxellales</taxon>
        <taxon>Moraxellaceae</taxon>
        <taxon>Acinetobacter</taxon>
    </lineage>
</organism>
<proteinExistence type="predicted"/>
<protein>
    <submittedName>
        <fullName evidence="2">Uncharacterized protein</fullName>
    </submittedName>
</protein>
<feature type="transmembrane region" description="Helical" evidence="1">
    <location>
        <begin position="63"/>
        <end position="85"/>
    </location>
</feature>
<feature type="transmembrane region" description="Helical" evidence="1">
    <location>
        <begin position="151"/>
        <end position="171"/>
    </location>
</feature>
<gene>
    <name evidence="2" type="ORF">F904_02989</name>
</gene>
<feature type="transmembrane region" description="Helical" evidence="1">
    <location>
        <begin position="126"/>
        <end position="144"/>
    </location>
</feature>
<dbReference type="EMBL" id="APRL01000013">
    <property type="protein sequence ID" value="ENW93046.1"/>
    <property type="molecule type" value="Genomic_DNA"/>
</dbReference>
<keyword evidence="3" id="KW-1185">Reference proteome</keyword>
<evidence type="ECO:0000256" key="1">
    <source>
        <dbReference type="SAM" id="Phobius"/>
    </source>
</evidence>
<feature type="transmembrane region" description="Helical" evidence="1">
    <location>
        <begin position="183"/>
        <end position="204"/>
    </location>
</feature>
<sequence>MYDFFNFIFEKLKNLLDISTIFFKLSIFFGIVMSLNYFRKINYLPKDLTIGDGLSFILISCKFALIFIFFIGSIVVGSGIVNLVYISSKKIYKWRKLLLPMLILKATSILICDLATLKFYEKCMIAIGYIFALWGSYIFYPLFWQENLLGFLLYFLCCVIAAVFIHVFEFTKNRTDLPIKEQHTQMVMALVFTAIFPLIIYGYFSDKYKLSDFSTSSLTETDKNAVLYLKKEEVGLFPSEIIEKTESDEYVILTHTMIRLRGFGRNALVEYLFRDNEGVLRGDQVEVPNDAIQIKWKLRPEKKK</sequence>
<dbReference type="RefSeq" id="WP_005190841.1">
    <property type="nucleotide sequence ID" value="NZ_KB850050.1"/>
</dbReference>
<accession>N9MQN1</accession>
<dbReference type="Proteomes" id="UP000013261">
    <property type="component" value="Unassembled WGS sequence"/>
</dbReference>
<name>N9MQN1_9GAMM</name>
<evidence type="ECO:0000313" key="2">
    <source>
        <dbReference type="EMBL" id="ENW93046.1"/>
    </source>
</evidence>
<keyword evidence="1" id="KW-0472">Membrane</keyword>
<keyword evidence="1" id="KW-1133">Transmembrane helix</keyword>
<comment type="caution">
    <text evidence="2">The sequence shown here is derived from an EMBL/GenBank/DDBJ whole genome shotgun (WGS) entry which is preliminary data.</text>
</comment>
<evidence type="ECO:0000313" key="3">
    <source>
        <dbReference type="Proteomes" id="UP000013261"/>
    </source>
</evidence>
<keyword evidence="1" id="KW-0812">Transmembrane</keyword>
<feature type="transmembrane region" description="Helical" evidence="1">
    <location>
        <begin position="21"/>
        <end position="38"/>
    </location>
</feature>
<dbReference type="OrthoDB" id="6677046at2"/>
<reference evidence="2 3" key="1">
    <citation type="submission" date="2013-02" db="EMBL/GenBank/DDBJ databases">
        <title>The Genome Sequence of Acinetobacter sp. ANC 4105.</title>
        <authorList>
            <consortium name="The Broad Institute Genome Sequencing Platform"/>
            <consortium name="The Broad Institute Genome Sequencing Center for Infectious Disease"/>
            <person name="Cerqueira G."/>
            <person name="Feldgarden M."/>
            <person name="Courvalin P."/>
            <person name="Perichon B."/>
            <person name="Grillot-Courvalin C."/>
            <person name="Clermont D."/>
            <person name="Rocha E."/>
            <person name="Yoon E.-J."/>
            <person name="Nemec A."/>
            <person name="Walker B."/>
            <person name="Young S.K."/>
            <person name="Zeng Q."/>
            <person name="Gargeya S."/>
            <person name="Fitzgerald M."/>
            <person name="Haas B."/>
            <person name="Abouelleil A."/>
            <person name="Alvarado L."/>
            <person name="Arachchi H.M."/>
            <person name="Berlin A.M."/>
            <person name="Chapman S.B."/>
            <person name="Dewar J."/>
            <person name="Goldberg J."/>
            <person name="Griggs A."/>
            <person name="Gujja S."/>
            <person name="Hansen M."/>
            <person name="Howarth C."/>
            <person name="Imamovic A."/>
            <person name="Larimer J."/>
            <person name="McCowan C."/>
            <person name="Murphy C."/>
            <person name="Neiman D."/>
            <person name="Pearson M."/>
            <person name="Priest M."/>
            <person name="Roberts A."/>
            <person name="Saif S."/>
            <person name="Shea T."/>
            <person name="Sisk P."/>
            <person name="Sykes S."/>
            <person name="Wortman J."/>
            <person name="Nusbaum C."/>
            <person name="Birren B."/>
        </authorList>
    </citation>
    <scope>NUCLEOTIDE SEQUENCE [LARGE SCALE GENOMIC DNA]</scope>
    <source>
        <strain evidence="2 3">ANC 4105</strain>
    </source>
</reference>